<evidence type="ECO:0000313" key="4">
    <source>
        <dbReference type="EMBL" id="CAA9431329.1"/>
    </source>
</evidence>
<protein>
    <submittedName>
        <fullName evidence="4">p-hydroxybenzoate hydroxylase</fullName>
        <ecNumber evidence="4">1.14.13.2</ecNumber>
    </submittedName>
</protein>
<dbReference type="PANTHER" id="PTHR43004">
    <property type="entry name" value="TRK SYSTEM POTASSIUM UPTAKE PROTEIN"/>
    <property type="match status" value="1"/>
</dbReference>
<dbReference type="AlphaFoldDB" id="A0A6J4Q934"/>
<dbReference type="InterPro" id="IPR050641">
    <property type="entry name" value="RIFMO-like"/>
</dbReference>
<keyword evidence="1" id="KW-0285">Flavoprotein</keyword>
<gene>
    <name evidence="4" type="ORF">AVDCRST_MAG80-606</name>
</gene>
<dbReference type="GO" id="GO:0071949">
    <property type="term" value="F:FAD binding"/>
    <property type="evidence" value="ECO:0007669"/>
    <property type="project" value="InterPro"/>
</dbReference>
<name>A0A6J4Q934_9ACTN</name>
<dbReference type="GO" id="GO:0043639">
    <property type="term" value="P:benzoate catabolic process"/>
    <property type="evidence" value="ECO:0007669"/>
    <property type="project" value="InterPro"/>
</dbReference>
<dbReference type="EMBL" id="CADCVC010000050">
    <property type="protein sequence ID" value="CAA9431329.1"/>
    <property type="molecule type" value="Genomic_DNA"/>
</dbReference>
<proteinExistence type="predicted"/>
<dbReference type="SUPFAM" id="SSF54373">
    <property type="entry name" value="FAD-linked reductases, C-terminal domain"/>
    <property type="match status" value="1"/>
</dbReference>
<dbReference type="GO" id="GO:0018659">
    <property type="term" value="F:4-hydroxybenzoate 3-monooxygenase activity"/>
    <property type="evidence" value="ECO:0007669"/>
    <property type="project" value="UniProtKB-EC"/>
</dbReference>
<sequence length="392" mass="43855">MDTQVGIVGGGPAGLMLSHLLHLQGIESVIVEARSRETLETEVRAGVLEQNTVDLLRETGVGDRMDREGAVHHGIELRFNGQGHRIPLSDLTGGCEIVLYGQHEVVKDLIGARLDAGARIVFEAEAVGLHDIESRKPTIRYRHDGEDHDLRCDFVAGCDGYHGVSRPSIPAEERTEYDRKYPFGWFGILAEASPSSDELIYTLHERGFALISTRSAKVQRMYFQCDPNDNADDWSDEQIWEELRTRTETRDGFTLSEGPIIEKSVVGMRSFAVEPMQYGRLYLAGDAAHIVTPTGAKGMNLAVRDVSTLAQALNAWYEKGQTELLADYSITCLKRVWKTQRFSWWMTSMLHRFPDDEGFQHNLQLAELDYVASSQAAATSLAENYVGMVFDE</sequence>
<dbReference type="InterPro" id="IPR036188">
    <property type="entry name" value="FAD/NAD-bd_sf"/>
</dbReference>
<evidence type="ECO:0000256" key="2">
    <source>
        <dbReference type="ARBA" id="ARBA00022827"/>
    </source>
</evidence>
<accession>A0A6J4Q934</accession>
<evidence type="ECO:0000259" key="3">
    <source>
        <dbReference type="Pfam" id="PF01494"/>
    </source>
</evidence>
<dbReference type="InterPro" id="IPR012733">
    <property type="entry name" value="HB_mOase"/>
</dbReference>
<dbReference type="NCBIfam" id="NF006091">
    <property type="entry name" value="PRK08243.1"/>
    <property type="match status" value="1"/>
</dbReference>
<dbReference type="InterPro" id="IPR002938">
    <property type="entry name" value="FAD-bd"/>
</dbReference>
<dbReference type="EC" id="1.14.13.2" evidence="4"/>
<organism evidence="4">
    <name type="scientific">uncultured Rubrobacteraceae bacterium</name>
    <dbReference type="NCBI Taxonomy" id="349277"/>
    <lineage>
        <taxon>Bacteria</taxon>
        <taxon>Bacillati</taxon>
        <taxon>Actinomycetota</taxon>
        <taxon>Rubrobacteria</taxon>
        <taxon>Rubrobacterales</taxon>
        <taxon>Rubrobacteraceae</taxon>
        <taxon>environmental samples</taxon>
    </lineage>
</organism>
<evidence type="ECO:0000256" key="1">
    <source>
        <dbReference type="ARBA" id="ARBA00022630"/>
    </source>
</evidence>
<keyword evidence="4" id="KW-0560">Oxidoreductase</keyword>
<reference evidence="4" key="1">
    <citation type="submission" date="2020-02" db="EMBL/GenBank/DDBJ databases">
        <authorList>
            <person name="Meier V. D."/>
        </authorList>
    </citation>
    <scope>NUCLEOTIDE SEQUENCE</scope>
    <source>
        <strain evidence="4">AVDCRST_MAG80</strain>
    </source>
</reference>
<dbReference type="Gene3D" id="3.30.9.10">
    <property type="entry name" value="D-Amino Acid Oxidase, subunit A, domain 2"/>
    <property type="match status" value="1"/>
</dbReference>
<dbReference type="PRINTS" id="PR00420">
    <property type="entry name" value="RNGMNOXGNASE"/>
</dbReference>
<feature type="domain" description="FAD-binding" evidence="3">
    <location>
        <begin position="2"/>
        <end position="342"/>
    </location>
</feature>
<keyword evidence="2" id="KW-0274">FAD</keyword>
<dbReference type="Gene3D" id="3.50.50.60">
    <property type="entry name" value="FAD/NAD(P)-binding domain"/>
    <property type="match status" value="1"/>
</dbReference>
<dbReference type="SUPFAM" id="SSF51905">
    <property type="entry name" value="FAD/NAD(P)-binding domain"/>
    <property type="match status" value="1"/>
</dbReference>
<dbReference type="NCBIfam" id="TIGR02360">
    <property type="entry name" value="pbenz_hydroxyl"/>
    <property type="match status" value="1"/>
</dbReference>
<dbReference type="Pfam" id="PF01494">
    <property type="entry name" value="FAD_binding_3"/>
    <property type="match status" value="1"/>
</dbReference>
<dbReference type="PANTHER" id="PTHR43004:SF3">
    <property type="entry name" value="P-HYDROXYBENZOATE HYDROXYLASE"/>
    <property type="match status" value="1"/>
</dbReference>